<feature type="transmembrane region" description="Helical" evidence="1">
    <location>
        <begin position="270"/>
        <end position="286"/>
    </location>
</feature>
<evidence type="ECO:0000313" key="4">
    <source>
        <dbReference type="Proteomes" id="UP001516662"/>
    </source>
</evidence>
<dbReference type="InterPro" id="IPR003675">
    <property type="entry name" value="Rce1/LyrA-like_dom"/>
</dbReference>
<evidence type="ECO:0000259" key="2">
    <source>
        <dbReference type="Pfam" id="PF02517"/>
    </source>
</evidence>
<accession>A0ABR9QFK4</accession>
<gene>
    <name evidence="3" type="ORF">IMZ08_04110</name>
</gene>
<dbReference type="Proteomes" id="UP001516662">
    <property type="component" value="Unassembled WGS sequence"/>
</dbReference>
<keyword evidence="4" id="KW-1185">Reference proteome</keyword>
<protein>
    <submittedName>
        <fullName evidence="3">CPBP family intramembrane metalloprotease</fullName>
    </submittedName>
</protein>
<keyword evidence="3" id="KW-0482">Metalloprotease</keyword>
<dbReference type="Pfam" id="PF02517">
    <property type="entry name" value="Rce1-like"/>
    <property type="match status" value="1"/>
</dbReference>
<keyword evidence="3" id="KW-0378">Hydrolase</keyword>
<name>A0ABR9QFK4_9BACI</name>
<reference evidence="3 4" key="1">
    <citation type="submission" date="2020-10" db="EMBL/GenBank/DDBJ databases">
        <title>Bacillus sp. HD4P25, an endophyte from a halophyte.</title>
        <authorList>
            <person name="Sun J.-Q."/>
        </authorList>
    </citation>
    <scope>NUCLEOTIDE SEQUENCE [LARGE SCALE GENOMIC DNA]</scope>
    <source>
        <strain evidence="3 4">YIM 93174</strain>
    </source>
</reference>
<keyword evidence="3" id="KW-0645">Protease</keyword>
<sequence length="297" mass="33846">MLSNINLTSSVTKRDIGLILIITILVDLVLYFTKFSSFMFTLYDLLLMITFYVGIKLHHVLRGNDDGQPEDRKSLLSKFVIVFIAFYCAMTVIDSLSYSLFESYWDNHEQYVEDSAAYVDSAVAEPPKENATAEDMTYYVFSIIDSVGYEFLSSILAGTEEIWRLGYMILILLVLKAIFQKKWDSGNHKPFIITALVLSSFMFGWSHTFASYYDDTSVYIGTVILYSAAGIILGSLLLWAKNLWILVAVHSLYDVLVTISWYYFNLALEVTILLLLVAYALNHVGAKKKVDMQQQTF</sequence>
<keyword evidence="1" id="KW-0472">Membrane</keyword>
<evidence type="ECO:0000313" key="3">
    <source>
        <dbReference type="EMBL" id="MBE4907243.1"/>
    </source>
</evidence>
<dbReference type="GO" id="GO:0008237">
    <property type="term" value="F:metallopeptidase activity"/>
    <property type="evidence" value="ECO:0007669"/>
    <property type="project" value="UniProtKB-KW"/>
</dbReference>
<feature type="transmembrane region" description="Helical" evidence="1">
    <location>
        <begin position="218"/>
        <end position="238"/>
    </location>
</feature>
<keyword evidence="1" id="KW-1133">Transmembrane helix</keyword>
<keyword evidence="1" id="KW-0812">Transmembrane</keyword>
<dbReference type="RefSeq" id="WP_193534712.1">
    <property type="nucleotide sequence ID" value="NZ_JADCLJ010000007.1"/>
</dbReference>
<feature type="transmembrane region" description="Helical" evidence="1">
    <location>
        <begin position="191"/>
        <end position="212"/>
    </location>
</feature>
<comment type="caution">
    <text evidence="3">The sequence shown here is derived from an EMBL/GenBank/DDBJ whole genome shotgun (WGS) entry which is preliminary data.</text>
</comment>
<feature type="domain" description="CAAX prenyl protease 2/Lysostaphin resistance protein A-like" evidence="2">
    <location>
        <begin position="175"/>
        <end position="255"/>
    </location>
</feature>
<organism evidence="3 4">
    <name type="scientific">Litchfieldia luteola</name>
    <dbReference type="NCBI Taxonomy" id="682179"/>
    <lineage>
        <taxon>Bacteria</taxon>
        <taxon>Bacillati</taxon>
        <taxon>Bacillota</taxon>
        <taxon>Bacilli</taxon>
        <taxon>Bacillales</taxon>
        <taxon>Bacillaceae</taxon>
        <taxon>Litchfieldia</taxon>
    </lineage>
</organism>
<feature type="transmembrane region" description="Helical" evidence="1">
    <location>
        <begin position="38"/>
        <end position="55"/>
    </location>
</feature>
<feature type="transmembrane region" description="Helical" evidence="1">
    <location>
        <begin position="162"/>
        <end position="179"/>
    </location>
</feature>
<proteinExistence type="predicted"/>
<evidence type="ECO:0000256" key="1">
    <source>
        <dbReference type="SAM" id="Phobius"/>
    </source>
</evidence>
<feature type="transmembrane region" description="Helical" evidence="1">
    <location>
        <begin position="75"/>
        <end position="93"/>
    </location>
</feature>
<dbReference type="EMBL" id="JADCLJ010000007">
    <property type="protein sequence ID" value="MBE4907243.1"/>
    <property type="molecule type" value="Genomic_DNA"/>
</dbReference>
<feature type="transmembrane region" description="Helical" evidence="1">
    <location>
        <begin position="16"/>
        <end position="32"/>
    </location>
</feature>